<feature type="domain" description="MHC class II beta chain N-terminal" evidence="3">
    <location>
        <begin position="50"/>
        <end position="120"/>
    </location>
</feature>
<dbReference type="SMART" id="SM00921">
    <property type="entry name" value="MHC_II_beta"/>
    <property type="match status" value="1"/>
</dbReference>
<keyword evidence="5" id="KW-1185">Reference proteome</keyword>
<dbReference type="PANTHER" id="PTHR19944:SF99">
    <property type="entry name" value="HLA CLASS II HISTOCOMPATIBILITY ANTIGEN, DRB1 BETA CHAIN"/>
    <property type="match status" value="1"/>
</dbReference>
<name>A0A803VGB9_FICAL</name>
<evidence type="ECO:0000256" key="1">
    <source>
        <dbReference type="ARBA" id="ARBA00023157"/>
    </source>
</evidence>
<proteinExistence type="predicted"/>
<dbReference type="AlphaFoldDB" id="A0A803VGB9"/>
<reference evidence="4" key="2">
    <citation type="submission" date="2025-09" db="UniProtKB">
        <authorList>
            <consortium name="Ensembl"/>
        </authorList>
    </citation>
    <scope>IDENTIFICATION</scope>
</reference>
<dbReference type="GO" id="GO:0042613">
    <property type="term" value="C:MHC class II protein complex"/>
    <property type="evidence" value="ECO:0007669"/>
    <property type="project" value="InterPro"/>
</dbReference>
<dbReference type="InterPro" id="IPR011162">
    <property type="entry name" value="MHC_I/II-like_Ag-recog"/>
</dbReference>
<dbReference type="Gene3D" id="3.10.320.10">
    <property type="entry name" value="Class II Histocompatibility Antigen, M Beta Chain, Chain B, domain 1"/>
    <property type="match status" value="1"/>
</dbReference>
<reference evidence="4" key="1">
    <citation type="submission" date="2025-08" db="UniProtKB">
        <authorList>
            <consortium name="Ensembl"/>
        </authorList>
    </citation>
    <scope>IDENTIFICATION</scope>
</reference>
<dbReference type="Proteomes" id="UP000016665">
    <property type="component" value="Unplaced"/>
</dbReference>
<protein>
    <recommendedName>
        <fullName evidence="3">MHC class II beta chain N-terminal domain-containing protein</fullName>
    </recommendedName>
</protein>
<evidence type="ECO:0000313" key="5">
    <source>
        <dbReference type="Proteomes" id="UP000016665"/>
    </source>
</evidence>
<organism evidence="4 5">
    <name type="scientific">Ficedula albicollis</name>
    <name type="common">Collared flycatcher</name>
    <name type="synonym">Muscicapa albicollis</name>
    <dbReference type="NCBI Taxonomy" id="59894"/>
    <lineage>
        <taxon>Eukaryota</taxon>
        <taxon>Metazoa</taxon>
        <taxon>Chordata</taxon>
        <taxon>Craniata</taxon>
        <taxon>Vertebrata</taxon>
        <taxon>Euteleostomi</taxon>
        <taxon>Archelosauria</taxon>
        <taxon>Archosauria</taxon>
        <taxon>Dinosauria</taxon>
        <taxon>Saurischia</taxon>
        <taxon>Theropoda</taxon>
        <taxon>Coelurosauria</taxon>
        <taxon>Aves</taxon>
        <taxon>Neognathae</taxon>
        <taxon>Neoaves</taxon>
        <taxon>Telluraves</taxon>
        <taxon>Australaves</taxon>
        <taxon>Passeriformes</taxon>
        <taxon>Muscicapidae</taxon>
        <taxon>Ficedula</taxon>
    </lineage>
</organism>
<evidence type="ECO:0000256" key="2">
    <source>
        <dbReference type="ARBA" id="ARBA00023180"/>
    </source>
</evidence>
<dbReference type="PANTHER" id="PTHR19944">
    <property type="entry name" value="MHC CLASS II-RELATED"/>
    <property type="match status" value="1"/>
</dbReference>
<evidence type="ECO:0000313" key="4">
    <source>
        <dbReference type="Ensembl" id="ENSFALP00000021775.1"/>
    </source>
</evidence>
<dbReference type="SUPFAM" id="SSF54452">
    <property type="entry name" value="MHC antigen-recognition domain"/>
    <property type="match status" value="1"/>
</dbReference>
<sequence length="134" mass="15162">MVGNEWERGKGGNGTPKVILGVAGGWRGEDVKGEMGEGRRRGSGGEMVKHECHFINGTEKVRYVVRYIYNRMEDVRFDSDVGLHVGFTPAGEKWAQDWNSNPDWMEKTRTAVDWLYPQIRLPRAGLAIPVRRSS</sequence>
<dbReference type="InterPro" id="IPR014745">
    <property type="entry name" value="MHC_II_a/b_N"/>
</dbReference>
<dbReference type="Pfam" id="PF00969">
    <property type="entry name" value="MHC_II_beta"/>
    <property type="match status" value="1"/>
</dbReference>
<dbReference type="InterPro" id="IPR000353">
    <property type="entry name" value="MHC_II_b_N"/>
</dbReference>
<dbReference type="GO" id="GO:0019882">
    <property type="term" value="P:antigen processing and presentation"/>
    <property type="evidence" value="ECO:0007669"/>
    <property type="project" value="InterPro"/>
</dbReference>
<dbReference type="Ensembl" id="ENSFALT00000040653.1">
    <property type="protein sequence ID" value="ENSFALP00000021775.1"/>
    <property type="gene ID" value="ENSFALG00000025703.1"/>
</dbReference>
<dbReference type="GeneTree" id="ENSGT00960000189152"/>
<keyword evidence="1" id="KW-1015">Disulfide bond</keyword>
<dbReference type="GO" id="GO:0006955">
    <property type="term" value="P:immune response"/>
    <property type="evidence" value="ECO:0007669"/>
    <property type="project" value="InterPro"/>
</dbReference>
<dbReference type="InterPro" id="IPR050160">
    <property type="entry name" value="MHC/Immunoglobulin"/>
</dbReference>
<keyword evidence="2" id="KW-0325">Glycoprotein</keyword>
<accession>A0A803VGB9</accession>
<evidence type="ECO:0000259" key="3">
    <source>
        <dbReference type="SMART" id="SM00921"/>
    </source>
</evidence>